<keyword evidence="3" id="KW-0150">Chloroplast</keyword>
<keyword evidence="5" id="KW-0809">Transit peptide</keyword>
<comment type="caution">
    <text evidence="13">The sequence shown here is derived from an EMBL/GenBank/DDBJ whole genome shotgun (WGS) entry which is preliminary data.</text>
</comment>
<keyword evidence="8" id="KW-1015">Disulfide bond</keyword>
<evidence type="ECO:0000256" key="4">
    <source>
        <dbReference type="ARBA" id="ARBA00022640"/>
    </source>
</evidence>
<sequence length="212" mass="22327">MQQRLPGATAALPQRTDRVHALAPPPRPRAAAPRAGGAARRAPRSRVVAAGEALQTRHAVASWWQRLVPGGRDGATVAPEPDEHAIRQVTESELEALLQSAESSGRPLVVVFSATFCGPCKLLAKQLLMTRADMRAARGREFDLVKVEAPEEDGLSSRLGVHSLPCTFFVGGRGAGAPALRMEGLLAPSVIEDAVAGKSAVLGSNLRRAIAL</sequence>
<comment type="similarity">
    <text evidence="10">Belongs to the thioredoxin family. Plant CITRX-type subfamily.</text>
</comment>
<feature type="region of interest" description="Disordered" evidence="11">
    <location>
        <begin position="1"/>
        <end position="42"/>
    </location>
</feature>
<proteinExistence type="inferred from homology"/>
<keyword evidence="7" id="KW-0560">Oxidoreductase</keyword>
<dbReference type="InterPro" id="IPR013766">
    <property type="entry name" value="Thioredoxin_domain"/>
</dbReference>
<dbReference type="InterPro" id="IPR044182">
    <property type="entry name" value="CITRX"/>
</dbReference>
<dbReference type="GO" id="GO:0015035">
    <property type="term" value="F:protein-disulfide reductase activity"/>
    <property type="evidence" value="ECO:0007669"/>
    <property type="project" value="InterPro"/>
</dbReference>
<evidence type="ECO:0000256" key="1">
    <source>
        <dbReference type="ARBA" id="ARBA00004229"/>
    </source>
</evidence>
<evidence type="ECO:0000256" key="9">
    <source>
        <dbReference type="ARBA" id="ARBA00023284"/>
    </source>
</evidence>
<dbReference type="PROSITE" id="PS00194">
    <property type="entry name" value="THIOREDOXIN_1"/>
    <property type="match status" value="1"/>
</dbReference>
<evidence type="ECO:0000256" key="5">
    <source>
        <dbReference type="ARBA" id="ARBA00022946"/>
    </source>
</evidence>
<dbReference type="EMBL" id="BDRX01000023">
    <property type="protein sequence ID" value="GBF91263.1"/>
    <property type="molecule type" value="Genomic_DNA"/>
</dbReference>
<dbReference type="InterPro" id="IPR017937">
    <property type="entry name" value="Thioredoxin_CS"/>
</dbReference>
<keyword evidence="4" id="KW-0934">Plastid</keyword>
<dbReference type="Gene3D" id="3.40.30.10">
    <property type="entry name" value="Glutaredoxin"/>
    <property type="match status" value="1"/>
</dbReference>
<dbReference type="GO" id="GO:0009507">
    <property type="term" value="C:chloroplast"/>
    <property type="evidence" value="ECO:0007669"/>
    <property type="project" value="UniProtKB-SubCell"/>
</dbReference>
<dbReference type="AlphaFoldDB" id="A0A2V0P092"/>
<evidence type="ECO:0000259" key="12">
    <source>
        <dbReference type="PROSITE" id="PS51352"/>
    </source>
</evidence>
<evidence type="ECO:0000256" key="8">
    <source>
        <dbReference type="ARBA" id="ARBA00023157"/>
    </source>
</evidence>
<protein>
    <recommendedName>
        <fullName evidence="12">Thioredoxin domain-containing protein</fullName>
    </recommendedName>
</protein>
<keyword evidence="14" id="KW-1185">Reference proteome</keyword>
<gene>
    <name evidence="13" type="ORF">Rsub_03583</name>
</gene>
<evidence type="ECO:0000313" key="14">
    <source>
        <dbReference type="Proteomes" id="UP000247498"/>
    </source>
</evidence>
<dbReference type="Pfam" id="PF00085">
    <property type="entry name" value="Thioredoxin"/>
    <property type="match status" value="1"/>
</dbReference>
<dbReference type="SUPFAM" id="SSF52833">
    <property type="entry name" value="Thioredoxin-like"/>
    <property type="match status" value="1"/>
</dbReference>
<dbReference type="OrthoDB" id="10263751at2759"/>
<keyword evidence="6" id="KW-0249">Electron transport</keyword>
<dbReference type="PANTHER" id="PTHR47834">
    <property type="entry name" value="THIOREDOXIN-LIKE PROTEIN CITRX, CHLOROPLASTIC"/>
    <property type="match status" value="1"/>
</dbReference>
<evidence type="ECO:0000256" key="2">
    <source>
        <dbReference type="ARBA" id="ARBA00022448"/>
    </source>
</evidence>
<evidence type="ECO:0000256" key="7">
    <source>
        <dbReference type="ARBA" id="ARBA00023002"/>
    </source>
</evidence>
<dbReference type="GO" id="GO:0045454">
    <property type="term" value="P:cell redox homeostasis"/>
    <property type="evidence" value="ECO:0007669"/>
    <property type="project" value="InterPro"/>
</dbReference>
<dbReference type="InterPro" id="IPR036249">
    <property type="entry name" value="Thioredoxin-like_sf"/>
</dbReference>
<dbReference type="PANTHER" id="PTHR47834:SF2">
    <property type="entry name" value="THIOREDOXIN-LIKE PROTEIN CITRX, CHLOROPLASTIC"/>
    <property type="match status" value="1"/>
</dbReference>
<dbReference type="Proteomes" id="UP000247498">
    <property type="component" value="Unassembled WGS sequence"/>
</dbReference>
<feature type="domain" description="Thioredoxin" evidence="12">
    <location>
        <begin position="67"/>
        <end position="200"/>
    </location>
</feature>
<evidence type="ECO:0000256" key="6">
    <source>
        <dbReference type="ARBA" id="ARBA00022982"/>
    </source>
</evidence>
<evidence type="ECO:0000256" key="3">
    <source>
        <dbReference type="ARBA" id="ARBA00022528"/>
    </source>
</evidence>
<evidence type="ECO:0000256" key="11">
    <source>
        <dbReference type="SAM" id="MobiDB-lite"/>
    </source>
</evidence>
<dbReference type="CDD" id="cd02947">
    <property type="entry name" value="TRX_family"/>
    <property type="match status" value="1"/>
</dbReference>
<keyword evidence="9" id="KW-0676">Redox-active center</keyword>
<dbReference type="InParanoid" id="A0A2V0P092"/>
<comment type="subcellular location">
    <subcellularLocation>
        <location evidence="1">Plastid</location>
        <location evidence="1">Chloroplast</location>
    </subcellularLocation>
</comment>
<name>A0A2V0P092_9CHLO</name>
<accession>A0A2V0P092</accession>
<feature type="compositionally biased region" description="Low complexity" evidence="11">
    <location>
        <begin position="29"/>
        <end position="42"/>
    </location>
</feature>
<evidence type="ECO:0000313" key="13">
    <source>
        <dbReference type="EMBL" id="GBF91263.1"/>
    </source>
</evidence>
<keyword evidence="2" id="KW-0813">Transport</keyword>
<dbReference type="PROSITE" id="PS51352">
    <property type="entry name" value="THIOREDOXIN_2"/>
    <property type="match status" value="1"/>
</dbReference>
<dbReference type="STRING" id="307507.A0A2V0P092"/>
<organism evidence="13 14">
    <name type="scientific">Raphidocelis subcapitata</name>
    <dbReference type="NCBI Taxonomy" id="307507"/>
    <lineage>
        <taxon>Eukaryota</taxon>
        <taxon>Viridiplantae</taxon>
        <taxon>Chlorophyta</taxon>
        <taxon>core chlorophytes</taxon>
        <taxon>Chlorophyceae</taxon>
        <taxon>CS clade</taxon>
        <taxon>Sphaeropleales</taxon>
        <taxon>Selenastraceae</taxon>
        <taxon>Raphidocelis</taxon>
    </lineage>
</organism>
<reference evidence="13 14" key="1">
    <citation type="journal article" date="2018" name="Sci. Rep.">
        <title>Raphidocelis subcapitata (=Pseudokirchneriella subcapitata) provides an insight into genome evolution and environmental adaptations in the Sphaeropleales.</title>
        <authorList>
            <person name="Suzuki S."/>
            <person name="Yamaguchi H."/>
            <person name="Nakajima N."/>
            <person name="Kawachi M."/>
        </authorList>
    </citation>
    <scope>NUCLEOTIDE SEQUENCE [LARGE SCALE GENOMIC DNA]</scope>
    <source>
        <strain evidence="13 14">NIES-35</strain>
    </source>
</reference>
<evidence type="ECO:0000256" key="10">
    <source>
        <dbReference type="ARBA" id="ARBA00024039"/>
    </source>
</evidence>